<dbReference type="PANTHER" id="PTHR45984">
    <property type="entry name" value="RNA (RNA) POLYMERASE II ASSOCIATED PROTEIN HOMOLOG"/>
    <property type="match status" value="1"/>
</dbReference>
<feature type="region of interest" description="Disordered" evidence="6">
    <location>
        <begin position="114"/>
        <end position="158"/>
    </location>
</feature>
<proteinExistence type="predicted"/>
<feature type="compositionally biased region" description="Basic and acidic residues" evidence="6">
    <location>
        <begin position="322"/>
        <end position="332"/>
    </location>
</feature>
<feature type="repeat" description="TPR" evidence="5">
    <location>
        <begin position="209"/>
        <end position="242"/>
    </location>
</feature>
<feature type="compositionally biased region" description="Basic and acidic residues" evidence="6">
    <location>
        <begin position="372"/>
        <end position="394"/>
    </location>
</feature>
<dbReference type="GO" id="GO:0005739">
    <property type="term" value="C:mitochondrion"/>
    <property type="evidence" value="ECO:0007669"/>
    <property type="project" value="TreeGrafter"/>
</dbReference>
<dbReference type="Pfam" id="PF13877">
    <property type="entry name" value="RPAP3_C"/>
    <property type="match status" value="1"/>
</dbReference>
<protein>
    <submittedName>
        <fullName evidence="8">Sperm-associated antigen 1 isoform X1</fullName>
    </submittedName>
</protein>
<dbReference type="InterPro" id="IPR019734">
    <property type="entry name" value="TPR_rpt"/>
</dbReference>
<evidence type="ECO:0000256" key="3">
    <source>
        <dbReference type="ARBA" id="ARBA00022737"/>
    </source>
</evidence>
<dbReference type="Proteomes" id="UP001162480">
    <property type="component" value="Chromosome 9"/>
</dbReference>
<feature type="region of interest" description="Disordered" evidence="6">
    <location>
        <begin position="453"/>
        <end position="501"/>
    </location>
</feature>
<comment type="subcellular location">
    <subcellularLocation>
        <location evidence="1">Cytoplasm</location>
    </subcellularLocation>
</comment>
<feature type="compositionally biased region" description="Polar residues" evidence="6">
    <location>
        <begin position="860"/>
        <end position="881"/>
    </location>
</feature>
<dbReference type="AlphaFoldDB" id="A0AA36B5R9"/>
<keyword evidence="4 5" id="KW-0802">TPR repeat</keyword>
<dbReference type="EMBL" id="OX597822">
    <property type="protein sequence ID" value="CAI9728418.1"/>
    <property type="molecule type" value="Genomic_DNA"/>
</dbReference>
<gene>
    <name evidence="8" type="ORF">OCTVUL_1B008138</name>
</gene>
<keyword evidence="3" id="KW-0677">Repeat</keyword>
<feature type="compositionally biased region" description="Low complexity" evidence="6">
    <location>
        <begin position="925"/>
        <end position="935"/>
    </location>
</feature>
<dbReference type="GO" id="GO:0006626">
    <property type="term" value="P:protein targeting to mitochondrion"/>
    <property type="evidence" value="ECO:0007669"/>
    <property type="project" value="TreeGrafter"/>
</dbReference>
<feature type="repeat" description="TPR" evidence="5">
    <location>
        <begin position="511"/>
        <end position="544"/>
    </location>
</feature>
<evidence type="ECO:0000256" key="1">
    <source>
        <dbReference type="ARBA" id="ARBA00004496"/>
    </source>
</evidence>
<feature type="compositionally biased region" description="Polar residues" evidence="6">
    <location>
        <begin position="663"/>
        <end position="675"/>
    </location>
</feature>
<feature type="compositionally biased region" description="Basic and acidic residues" evidence="6">
    <location>
        <begin position="129"/>
        <end position="142"/>
    </location>
</feature>
<feature type="repeat" description="TPR" evidence="5">
    <location>
        <begin position="728"/>
        <end position="761"/>
    </location>
</feature>
<organism evidence="8 9">
    <name type="scientific">Octopus vulgaris</name>
    <name type="common">Common octopus</name>
    <dbReference type="NCBI Taxonomy" id="6645"/>
    <lineage>
        <taxon>Eukaryota</taxon>
        <taxon>Metazoa</taxon>
        <taxon>Spiralia</taxon>
        <taxon>Lophotrochozoa</taxon>
        <taxon>Mollusca</taxon>
        <taxon>Cephalopoda</taxon>
        <taxon>Coleoidea</taxon>
        <taxon>Octopodiformes</taxon>
        <taxon>Octopoda</taxon>
        <taxon>Incirrata</taxon>
        <taxon>Octopodidae</taxon>
        <taxon>Octopus</taxon>
    </lineage>
</organism>
<evidence type="ECO:0000256" key="4">
    <source>
        <dbReference type="ARBA" id="ARBA00022803"/>
    </source>
</evidence>
<evidence type="ECO:0000313" key="9">
    <source>
        <dbReference type="Proteomes" id="UP001162480"/>
    </source>
</evidence>
<evidence type="ECO:0000256" key="6">
    <source>
        <dbReference type="SAM" id="MobiDB-lite"/>
    </source>
</evidence>
<dbReference type="PROSITE" id="PS50005">
    <property type="entry name" value="TPR"/>
    <property type="match status" value="4"/>
</dbReference>
<dbReference type="InterPro" id="IPR025986">
    <property type="entry name" value="RPAP3-like_C"/>
</dbReference>
<keyword evidence="9" id="KW-1185">Reference proteome</keyword>
<dbReference type="Pfam" id="PF13181">
    <property type="entry name" value="TPR_8"/>
    <property type="match status" value="1"/>
</dbReference>
<dbReference type="InterPro" id="IPR011990">
    <property type="entry name" value="TPR-like_helical_dom_sf"/>
</dbReference>
<dbReference type="GO" id="GO:0005829">
    <property type="term" value="C:cytosol"/>
    <property type="evidence" value="ECO:0007669"/>
    <property type="project" value="TreeGrafter"/>
</dbReference>
<sequence length="1081" mass="121497">MGENTPLYFKENISKYQIPLDHIDFGYIKKCKDVKELEKIYKLLRSGEEGHYAELEKCCEEKLREMHPNSRALRREEPLKKITDLSQEENIALQAELENWSSNMCKLDGSLKKKNSKKAVDDIPPIRNAEGKKGKPEKEKKKGSSKKASPKPRDIKEWDKFDVEGELKRIDEDVQEKPATKKVNSEISKLSENVDIGNDCLEETKTTHALREKDKGNEAFRSGDYNEAVIYYNRSLSIQPLDVVYNNRALAYLKLSLWSEAIADCDLVLINDSNNVKALLRRASAYKENKEYNKSLCDLKTVLKLEPENQRAKQILSVVEKNSEASLKEKETPTPSKKKGRKLVIEEIEGNEEEVSPDINRNFLTNNFQNGKDAKEESPEKCEKVQESSKKNSEGGKQGLAKCNGKESKQRKNLKNKLDSKVSAEDGNQTSGNDVSNNCLKEADKNVTDVRASGDGVANNLVNDQNTSNELKDSSSQHCDSQTEEDVEAKPPSLNEHSPKVYMHRPLSPKILSMKDSGNDLFLRGRYSEALDYYTKAIDLLEQESIDQTVNLSLIYSNRAACSLKMGQCRNSISDCTTSLQLVPFCVKPLLRRAAAYETLEKYDLAYVDYRHVLAINNSVESALQGSSRCSQILIQQHGYSWRNKLPDIYPIKPSDIPVIKQLSDSDGTTESSKPSAAPVKTGGNKKGTEKQNKNETGKSNKTQTPNVEKATVTPVNTQKTLSKEEEFEQLKAQGNQFVKEEQYSKAIDCYSQCIQLFPDNAISYRNRALCYLKLNKASEAVADCDESLHLESSNIKTLFRRAQANKLLKNYRASISDLKNLLNLDPENSTAKKELEIGKNLWRQELNAMKANMDDNKTTKNCNKCSQESRPTTSPGSNNKKNSKQRTRLHVHDVEDDSSQKSSSKLHGKHHKNSKKSEGKVPEGSQSAGSNSSSKKNRSNSEVAGPTPVSAPHIDKATPYEFLKAWNSLKTLNNTKPYADLLAQITPKDLPMVISNKLDASMLNLIIQCVSEHYADKDSAEVGLEYLINLTKVARFQTIAMFLSSKEKSDLLSLINTLAENQSTYNETEILALRQDYGLK</sequence>
<dbReference type="GO" id="GO:0031072">
    <property type="term" value="F:heat shock protein binding"/>
    <property type="evidence" value="ECO:0007669"/>
    <property type="project" value="TreeGrafter"/>
</dbReference>
<dbReference type="SMART" id="SM00028">
    <property type="entry name" value="TPR"/>
    <property type="match status" value="9"/>
</dbReference>
<feature type="compositionally biased region" description="Basic and acidic residues" evidence="6">
    <location>
        <begin position="687"/>
        <end position="699"/>
    </location>
</feature>
<feature type="compositionally biased region" description="Basic and acidic residues" evidence="6">
    <location>
        <begin position="404"/>
        <end position="424"/>
    </location>
</feature>
<dbReference type="EMBL" id="OX597822">
    <property type="protein sequence ID" value="CAI9728417.1"/>
    <property type="molecule type" value="Genomic_DNA"/>
</dbReference>
<dbReference type="PANTHER" id="PTHR45984:SF1">
    <property type="entry name" value="SPAG1 AXONEMAL DYNEIN ASSEMBLY FACTOR"/>
    <property type="match status" value="1"/>
</dbReference>
<feature type="compositionally biased region" description="Polar residues" evidence="6">
    <location>
        <begin position="426"/>
        <end position="439"/>
    </location>
</feature>
<feature type="compositionally biased region" description="Polar residues" evidence="6">
    <location>
        <begin position="460"/>
        <end position="469"/>
    </location>
</feature>
<dbReference type="SUPFAM" id="SSF48452">
    <property type="entry name" value="TPR-like"/>
    <property type="match status" value="3"/>
</dbReference>
<dbReference type="Pfam" id="PF13414">
    <property type="entry name" value="TPR_11"/>
    <property type="match status" value="1"/>
</dbReference>
<feature type="region of interest" description="Disordered" evidence="6">
    <location>
        <begin position="660"/>
        <end position="719"/>
    </location>
</feature>
<feature type="domain" description="RNA-polymerase II-associated protein 3-like C-terminal" evidence="7">
    <location>
        <begin position="958"/>
        <end position="1049"/>
    </location>
</feature>
<evidence type="ECO:0000259" key="7">
    <source>
        <dbReference type="Pfam" id="PF13877"/>
    </source>
</evidence>
<dbReference type="Gene3D" id="1.25.40.10">
    <property type="entry name" value="Tetratricopeptide repeat domain"/>
    <property type="match status" value="3"/>
</dbReference>
<evidence type="ECO:0000256" key="2">
    <source>
        <dbReference type="ARBA" id="ARBA00022490"/>
    </source>
</evidence>
<feature type="repeat" description="TPR" evidence="5">
    <location>
        <begin position="276"/>
        <end position="309"/>
    </location>
</feature>
<reference evidence="8" key="1">
    <citation type="submission" date="2023-08" db="EMBL/GenBank/DDBJ databases">
        <authorList>
            <person name="Alioto T."/>
            <person name="Alioto T."/>
            <person name="Gomez Garrido J."/>
        </authorList>
    </citation>
    <scope>NUCLEOTIDE SEQUENCE</scope>
</reference>
<accession>A0AA36B5R9</accession>
<feature type="region of interest" description="Disordered" evidence="6">
    <location>
        <begin position="852"/>
        <end position="955"/>
    </location>
</feature>
<evidence type="ECO:0000256" key="5">
    <source>
        <dbReference type="PROSITE-ProRule" id="PRU00339"/>
    </source>
</evidence>
<feature type="compositionally biased region" description="Basic residues" evidence="6">
    <location>
        <begin position="905"/>
        <end position="915"/>
    </location>
</feature>
<dbReference type="InterPro" id="IPR051982">
    <property type="entry name" value="CiliaryAsmbly_MitoImport"/>
</dbReference>
<feature type="region of interest" description="Disordered" evidence="6">
    <location>
        <begin position="322"/>
        <end position="440"/>
    </location>
</feature>
<feature type="compositionally biased region" description="Acidic residues" evidence="6">
    <location>
        <begin position="346"/>
        <end position="356"/>
    </location>
</feature>
<evidence type="ECO:0000313" key="8">
    <source>
        <dbReference type="EMBL" id="CAI9728418.1"/>
    </source>
</evidence>
<name>A0AA36B5R9_OCTVU</name>
<keyword evidence="2" id="KW-0963">Cytoplasm</keyword>